<proteinExistence type="predicted"/>
<dbReference type="AlphaFoldDB" id="A0A0E9QVP5"/>
<accession>A0A0E9QVP5</accession>
<name>A0A0E9QVP5_ANGAN</name>
<organism evidence="1">
    <name type="scientific">Anguilla anguilla</name>
    <name type="common">European freshwater eel</name>
    <name type="synonym">Muraena anguilla</name>
    <dbReference type="NCBI Taxonomy" id="7936"/>
    <lineage>
        <taxon>Eukaryota</taxon>
        <taxon>Metazoa</taxon>
        <taxon>Chordata</taxon>
        <taxon>Craniata</taxon>
        <taxon>Vertebrata</taxon>
        <taxon>Euteleostomi</taxon>
        <taxon>Actinopterygii</taxon>
        <taxon>Neopterygii</taxon>
        <taxon>Teleostei</taxon>
        <taxon>Anguilliformes</taxon>
        <taxon>Anguillidae</taxon>
        <taxon>Anguilla</taxon>
    </lineage>
</organism>
<evidence type="ECO:0000313" key="1">
    <source>
        <dbReference type="EMBL" id="JAH20188.1"/>
    </source>
</evidence>
<reference evidence="1" key="1">
    <citation type="submission" date="2014-11" db="EMBL/GenBank/DDBJ databases">
        <authorList>
            <person name="Amaro Gonzalez C."/>
        </authorList>
    </citation>
    <scope>NUCLEOTIDE SEQUENCE</scope>
</reference>
<reference evidence="1" key="2">
    <citation type="journal article" date="2015" name="Fish Shellfish Immunol.">
        <title>Early steps in the European eel (Anguilla anguilla)-Vibrio vulnificus interaction in the gills: Role of the RtxA13 toxin.</title>
        <authorList>
            <person name="Callol A."/>
            <person name="Pajuelo D."/>
            <person name="Ebbesson L."/>
            <person name="Teles M."/>
            <person name="MacKenzie S."/>
            <person name="Amaro C."/>
        </authorList>
    </citation>
    <scope>NUCLEOTIDE SEQUENCE</scope>
</reference>
<sequence>MITDLIHRNITTVSMITGPIINKFVPLHSSDETIHFL</sequence>
<protein>
    <submittedName>
        <fullName evidence="1">Uncharacterized protein</fullName>
    </submittedName>
</protein>
<dbReference type="EMBL" id="GBXM01088389">
    <property type="protein sequence ID" value="JAH20188.1"/>
    <property type="molecule type" value="Transcribed_RNA"/>
</dbReference>
<dbReference type="EMBL" id="GBXM01090354">
    <property type="protein sequence ID" value="JAH18223.1"/>
    <property type="molecule type" value="Transcribed_RNA"/>
</dbReference>